<dbReference type="AlphaFoldDB" id="A0A8H6X2C2"/>
<organism evidence="1 2">
    <name type="scientific">Mycena venus</name>
    <dbReference type="NCBI Taxonomy" id="2733690"/>
    <lineage>
        <taxon>Eukaryota</taxon>
        <taxon>Fungi</taxon>
        <taxon>Dikarya</taxon>
        <taxon>Basidiomycota</taxon>
        <taxon>Agaricomycotina</taxon>
        <taxon>Agaricomycetes</taxon>
        <taxon>Agaricomycetidae</taxon>
        <taxon>Agaricales</taxon>
        <taxon>Marasmiineae</taxon>
        <taxon>Mycenaceae</taxon>
        <taxon>Mycena</taxon>
    </lineage>
</organism>
<name>A0A8H6X2C2_9AGAR</name>
<dbReference type="OrthoDB" id="3037258at2759"/>
<comment type="caution">
    <text evidence="1">The sequence shown here is derived from an EMBL/GenBank/DDBJ whole genome shotgun (WGS) entry which is preliminary data.</text>
</comment>
<evidence type="ECO:0000313" key="1">
    <source>
        <dbReference type="EMBL" id="KAF7332946.1"/>
    </source>
</evidence>
<sequence>MVQLAGILDLPTEILVNILEHPSLPTDTLHALVPLCRRLHFIALPILLSRLGFTPNSTSVVLQLQADRRDLLAVFQMALLTPKPQTISCVFPHPSCTSIFPLLPHLKRLETFISCLPSVDSVTLELDTQASGCLAVGDDRALRAWAIHLESLLNCVVRKQCSSLTILHGGQFTRAFELVPFIARRGLIRRLFSALPKLLRAKGNGTQEFRRAPHQGPHRIEMGSCPYSAKLTSLDIRSAIFVVPPGLHWTLTALRNCRIQSLTLGRGVEESIIWSTVLPLIASAGRCLTSLTLLQADFLSEEDILDFVGRLPLLRQLTISSRKQTWTRDAVSGSIPLRALESLRAPPKFIQHFLHHSSPLPKINSICILWPQFYITTSMNVLVTALSTMLRTLDAHGRSPHLAVSINTMMYRSASLAHHASHDLHTFLDRVDSLEITAIPFFFTDITDMAAWIALFRRVRRVELTIAPTDDNLVLARLARAVQATEFLHTIVVNGESADLLNEGATAQ</sequence>
<evidence type="ECO:0000313" key="2">
    <source>
        <dbReference type="Proteomes" id="UP000620124"/>
    </source>
</evidence>
<dbReference type="EMBL" id="JACAZI010000031">
    <property type="protein sequence ID" value="KAF7332946.1"/>
    <property type="molecule type" value="Genomic_DNA"/>
</dbReference>
<reference evidence="1" key="1">
    <citation type="submission" date="2020-05" db="EMBL/GenBank/DDBJ databases">
        <title>Mycena genomes resolve the evolution of fungal bioluminescence.</title>
        <authorList>
            <person name="Tsai I.J."/>
        </authorList>
    </citation>
    <scope>NUCLEOTIDE SEQUENCE</scope>
    <source>
        <strain evidence="1">CCC161011</strain>
    </source>
</reference>
<gene>
    <name evidence="1" type="ORF">MVEN_02400500</name>
</gene>
<proteinExistence type="predicted"/>
<dbReference type="Proteomes" id="UP000620124">
    <property type="component" value="Unassembled WGS sequence"/>
</dbReference>
<protein>
    <recommendedName>
        <fullName evidence="3">F-box domain-containing protein</fullName>
    </recommendedName>
</protein>
<accession>A0A8H6X2C2</accession>
<evidence type="ECO:0008006" key="3">
    <source>
        <dbReference type="Google" id="ProtNLM"/>
    </source>
</evidence>
<keyword evidence="2" id="KW-1185">Reference proteome</keyword>